<evidence type="ECO:0000313" key="2">
    <source>
        <dbReference type="Proteomes" id="UP001497522"/>
    </source>
</evidence>
<accession>A0ABP1BQU4</accession>
<dbReference type="EMBL" id="OZ023707">
    <property type="protein sequence ID" value="CAK9878070.1"/>
    <property type="molecule type" value="Genomic_DNA"/>
</dbReference>
<evidence type="ECO:0000313" key="1">
    <source>
        <dbReference type="EMBL" id="CAK9878070.1"/>
    </source>
</evidence>
<name>A0ABP1BQU4_9BRYO</name>
<reference evidence="1" key="1">
    <citation type="submission" date="2024-03" db="EMBL/GenBank/DDBJ databases">
        <authorList>
            <consortium name="ELIXIR-Norway"/>
            <consortium name="Elixir Norway"/>
        </authorList>
    </citation>
    <scope>NUCLEOTIDE SEQUENCE</scope>
</reference>
<proteinExistence type="predicted"/>
<keyword evidence="2" id="KW-1185">Reference proteome</keyword>
<protein>
    <submittedName>
        <fullName evidence="1">Uncharacterized protein</fullName>
    </submittedName>
</protein>
<sequence length="172" mass="17990">MFTSSSAAAAAAGIHVIGCRRLRDVGVIQTFALFGSKPASKPKTTTGKVVKEKTVDRIFGNSGGIGFTKANERTLRGPSCHVRLCGKGTQAQFDIETGVPLNQAEPLLLFFILFTLLGAIGALGDHGRFVDAAAPITGLDRAVISPGKGVKSALGLNEKGRLHMCGVNQNEN</sequence>
<dbReference type="Proteomes" id="UP001497522">
    <property type="component" value="Chromosome 6"/>
</dbReference>
<organism evidence="1 2">
    <name type="scientific">Sphagnum jensenii</name>
    <dbReference type="NCBI Taxonomy" id="128206"/>
    <lineage>
        <taxon>Eukaryota</taxon>
        <taxon>Viridiplantae</taxon>
        <taxon>Streptophyta</taxon>
        <taxon>Embryophyta</taxon>
        <taxon>Bryophyta</taxon>
        <taxon>Sphagnophytina</taxon>
        <taxon>Sphagnopsida</taxon>
        <taxon>Sphagnales</taxon>
        <taxon>Sphagnaceae</taxon>
        <taxon>Sphagnum</taxon>
    </lineage>
</organism>
<gene>
    <name evidence="1" type="ORF">CSSPJE1EN2_LOCUS19895</name>
</gene>